<keyword evidence="2" id="KW-0472">Membrane</keyword>
<evidence type="ECO:0000259" key="3">
    <source>
        <dbReference type="Pfam" id="PF21678"/>
    </source>
</evidence>
<sequence length="3273" mass="364225">MANSNGLVASSLRLGSNFDWEFLIELLVCGVLSLFFLFYFNRVFGTLVSYALRAYTWHKYRVYIDIQALQISLLAGRIFFKGIRYYGNNEAIFVQGGYITWRYWLRRARSADIFHDKNGIQAQQSPVTEKSEPQSSDSQNGADASSEKGDPKGPNPLPCRIVVWMQGCEWFIYNRSPAYDAMIASMDESIGGGNPSGEHLPDAAHSTSTSQPSLRASSSDASARKRQTSPPVNESRPSQENVSSIIQDVSAAVRSSAECTDQRQASNSSPSPVFLRLLPVQFTCDRGAIVMGNENTTSILTAKFDRVDGEIDASQSRPIDQFKQLINLQFQHPVVQMKPNMDYKEPQLTAASRMKETSSGLAASGPGKSRSWNFRKQRHRLWHGLRDLVPFFQSSVESFPSSVRDRKDPFYASIAPSTFIGEDRWLGLTRYLDDEEREEQDKWGAVEYAKSSTIVDSPGISLNVRWDVAGTLPDSPGLGAQPGRKGPEDINGDEPPEWAMDLTIQGGVVRYGPWADRQRANLQSFFFPFSYRDSPPAQPLKPGQTRMSTVFRLFVDIEDDTILRVPTREGSKDWAWKGRDHNVAGGRVRRRGKSGAEAHAGDTKKGRKRSGKDSKDDKAVSGPDIRPFGWLDLKISNNSSVSYVMDMVPGRHGFQNTLRFDIRSTELFTSINHDLLWRSGPLAVNCDLSNPLKWNALHTWKFDISSANLELFLLRDHIFLITDLVNDWSAGPPQDYYTFTPFQYNLMLAFPDFKLYLNANDSNIINNPSDLEDNTFIILSGRSLNATLGIPKMHFESDINTIHFDVEADHVGLRLRTPPWNTYNTFLDASEVATLRHIDVIGDYTYYISTSRDLTDTVLLDVRGQEFSIDLYGFLVRYLMKVKDNYFGDDIHFKTLEEYQQLVAGDKSFSEGAEAYQYHQSKTNDLDVILSIAAESSRVYIPANLYSARENITVEVEFVGADLRFTNYYMDLVADFSPLAVSMGQKNLSESIDVESSGTQIFLDGFNITGHRLFGLPPTEPTYVCNWDIAVGALTGECSPRFLKRLASSLESFAFSFHDDENALPANHLSVLHDVTFLRARMQPIKIWFLADDTAFLISTDTISLDFNDWAGYLFSERLQLLIPSFTMACVDIGSASRHRAKDNLPGLTHAFFQTSLTLAMANRNLEFSTTKKKQQRHIEYHDQRTGRAAFLLSPFNLNGKASKKTAKQGSINPPAIPVPLMPDPVLGRAETISDLSSQHSQFINSSHAGLQRKASSFSLRSSISSRRTMSIRREPAFSPSFGKVGQNKLTSRHENLHTWDRSRSRTPSAHHGRTESQYIGSDNTRKERNASPRGFAFSSSFAGPHFPLMSINLDFTEVPEIPSGYANEQDYKNEISAAEEVPQRAFDEDITHTSVMLNLNSGIRAYCNPKALHSLSTLLDALQPKDALGILDSFQIDVLRDLVINTLRKTMGSGKVHDFSLRIPYTHIRLVNPIDNTLEGVNASEQDQYNVVLAKVASSARIRTMYQEKEKSEEGIRSYAVHLSVDSIGLSAKERVSAHIEDHATIRMRLHDLSLWVAYEQNLSANIQFRELEMSSMGTHIESLASLIHRTTMLMEDLTDTFVLLDVSRKQRIRYFMFLLTMSGAHIPDPPFLIRPSYILRAAPDHLRLRDSWKIISRFRYIYRSLPDSEKEALRHKCDGDYPVCPDDAGARVISSLDKWRSWDLAQIQNCAAMKKLYGSAVSPESLEETGVVAGKVTINTAAVRLIIDPGPNQSEIVLDTLSIALSRNILPGANSPLELSYTGSERIITQVHSSDVAIRLNWELCELVEDILKLQKTNNGRVPPPVMDVASAKISRPKRVEIHTIFSTDSGVVALNTINLKLVSASKGLKGSVMGTAEKNEGGDFPFSILVHADAGSSEILSHSRQLSQSRLRQPSIFISRNQRNHGGVSASTWQIAGACETLTYNIKEEILGLLDIVDMVITDEVAYLHRLISGLQKISGPPEDASKTTPVAEVSTPRVNLALFLSNYHISIALLPYLSYLTTGTVIRTSMSPSVRSDFSWTFDFDVKEQFHAIQTIVNQNAESVSHLIIPPINGRLSTYLGTERTVLETSITVEAIDLEAAAIQGFLSTLNRPEIENLMKDLESDVLVVRNHVEEIFGTSKGSKEVQPPDATKPFVYDAHITIAGINVYASTPGDSPGSNQARLNLNLGSIQMKAKNLNPKDDLILVLPEILVKLAHVEFNMARMDEDRMQPCGNVSFGATLTCTSKLKNTREQVRSYHLDSDGLDVNLYAETASTIVDVITHLQNRIKKLEFSREVQYLRRLGQRKAIESQPKSQLAPQDTISSTILASLFAFELLNIHVCWIVGSPVGGTERRETEDLVLSLQKIYLTKREENEAKLVLSDLQLQMVPNSWPKRQRSMNSALLPEVVFNVAYVSGKEGQRFAFQAAGKSLDVRLTSSFILPADDLRQSLAKASQLLRNASGNWKAPPISGSEGSQGLFSKKKLASLLIDADFAGAVVYMQGRKTQADRSHAGFSHLLHHGQYGRFGQNESSPNVTLRAPGAAIKIEYKSLGPIDPSLNAEIQINASNNTIYPTIVPLILEISSSIKEVVGDSNGDDQKSVSGVSQSKSLDEETLLAVDPNSVLGKCRVNIGFRICRQEFSLSCQPIARVAATAQFDDVYMTVNTIQTAEHGRFLALATTFTNFQATVQHVYSRESTASLEVRSLVLSFMNSKHLSGKSGISAVLKVSPIIAHINMKQLQDFLLFREIWTPPEVRHASKAQLPVPSQEPQAYLVQRYKQVAAASAFPWNATAAIAKLDIRLDFGQALGKSTFIVSDLWASSSKTTNWEQNMCLGFASVKIDSVGRLSGFVELQTFKVRTSIQWPVRNESINQTPLVSASLGFGRLRVKAAFDYQVFLIADITAFEFLMHNVRDPGQSNSDRLVGILDGDGVQVFCTATSAAQGLALYQTIVRFIQEKKSAYEASLRDIERFLMRKSSQSQPPPQSLGHTAKTHDRPITSPISLQTDVMVTLRSVHAGAFPSTFFDSQIFKLEALDMQARFAVRMENGKIHSGLGLNLGQLSVALSAVRRPNVPKVLGEVDDTELIECANDSRGGTILRVPQTVATMQTWQVPDSNHIDYIFRSSLKGKVDVGWNYSRISFIRGMWANHSRSLALKLGKPLAQSTFQITGGPEPDDTGKDTASKRADSEQNKITAVVNVPQSKYEYTALEPPIIDTPQLRDMGEATPPLEWIGLHRDRLPNVTHQILIVSLLEIAREVEDAYTKILGSS</sequence>
<keyword evidence="2" id="KW-0812">Transmembrane</keyword>
<dbReference type="Pfam" id="PF25038">
    <property type="entry name" value="Csf1_C"/>
    <property type="match status" value="1"/>
</dbReference>
<feature type="compositionally biased region" description="Polar residues" evidence="1">
    <location>
        <begin position="228"/>
        <end position="243"/>
    </location>
</feature>
<feature type="compositionally biased region" description="Low complexity" evidence="1">
    <location>
        <begin position="210"/>
        <end position="221"/>
    </location>
</feature>
<organism evidence="5 6">
    <name type="scientific">Xylona heveae (strain CBS 132557 / TC161)</name>
    <dbReference type="NCBI Taxonomy" id="1328760"/>
    <lineage>
        <taxon>Eukaryota</taxon>
        <taxon>Fungi</taxon>
        <taxon>Dikarya</taxon>
        <taxon>Ascomycota</taxon>
        <taxon>Pezizomycotina</taxon>
        <taxon>Xylonomycetes</taxon>
        <taxon>Xylonales</taxon>
        <taxon>Xylonaceae</taxon>
        <taxon>Xylona</taxon>
    </lineage>
</organism>
<dbReference type="InterPro" id="IPR048636">
    <property type="entry name" value="Csf1_N"/>
</dbReference>
<proteinExistence type="predicted"/>
<keyword evidence="2" id="KW-1133">Transmembrane helix</keyword>
<feature type="domain" description="Csf1 N-terminal" evidence="3">
    <location>
        <begin position="157"/>
        <end position="576"/>
    </location>
</feature>
<feature type="compositionally biased region" description="Polar residues" evidence="1">
    <location>
        <begin position="122"/>
        <end position="143"/>
    </location>
</feature>
<name>A0A165HFX6_XYLHT</name>
<dbReference type="Proteomes" id="UP000076632">
    <property type="component" value="Unassembled WGS sequence"/>
</dbReference>
<feature type="compositionally biased region" description="Basic and acidic residues" evidence="1">
    <location>
        <begin position="594"/>
        <end position="604"/>
    </location>
</feature>
<evidence type="ECO:0000259" key="4">
    <source>
        <dbReference type="Pfam" id="PF25038"/>
    </source>
</evidence>
<dbReference type="PANTHER" id="PTHR32085">
    <property type="entry name" value="PROTEIN CSF1"/>
    <property type="match status" value="1"/>
</dbReference>
<feature type="domain" description="Csf1 C-terminal region" evidence="4">
    <location>
        <begin position="2532"/>
        <end position="3272"/>
    </location>
</feature>
<evidence type="ECO:0000256" key="2">
    <source>
        <dbReference type="SAM" id="Phobius"/>
    </source>
</evidence>
<dbReference type="InterPro" id="IPR029636">
    <property type="entry name" value="Csf1"/>
</dbReference>
<feature type="region of interest" description="Disordered" evidence="1">
    <location>
        <begin position="2980"/>
        <end position="3002"/>
    </location>
</feature>
<dbReference type="RefSeq" id="XP_018189007.1">
    <property type="nucleotide sequence ID" value="XM_018335969.1"/>
</dbReference>
<dbReference type="GO" id="GO:0016020">
    <property type="term" value="C:membrane"/>
    <property type="evidence" value="ECO:0007669"/>
    <property type="project" value="InterPro"/>
</dbReference>
<dbReference type="PANTHER" id="PTHR32085:SF3">
    <property type="entry name" value="PROTEIN CSF1"/>
    <property type="match status" value="1"/>
</dbReference>
<feature type="region of interest" description="Disordered" evidence="1">
    <location>
        <begin position="190"/>
        <end position="243"/>
    </location>
</feature>
<dbReference type="InterPro" id="IPR056779">
    <property type="entry name" value="Csf1_C"/>
</dbReference>
<keyword evidence="6" id="KW-1185">Reference proteome</keyword>
<dbReference type="FunCoup" id="A0A165HFX6">
    <property type="interactions" value="78"/>
</dbReference>
<dbReference type="OrthoDB" id="10051416at2759"/>
<feature type="region of interest" description="Disordered" evidence="1">
    <location>
        <begin position="122"/>
        <end position="156"/>
    </location>
</feature>
<feature type="compositionally biased region" description="Basic and acidic residues" evidence="1">
    <location>
        <begin position="3180"/>
        <end position="3193"/>
    </location>
</feature>
<evidence type="ECO:0000313" key="6">
    <source>
        <dbReference type="Proteomes" id="UP000076632"/>
    </source>
</evidence>
<feature type="domain" description="Csf1 N-terminal" evidence="3">
    <location>
        <begin position="624"/>
        <end position="902"/>
    </location>
</feature>
<dbReference type="InParanoid" id="A0A165HFX6"/>
<gene>
    <name evidence="5" type="ORF">L228DRAFT_282182</name>
</gene>
<dbReference type="OMA" id="YGLEWFI"/>
<dbReference type="STRING" id="1328760.A0A165HFX6"/>
<evidence type="ECO:0000256" key="1">
    <source>
        <dbReference type="SAM" id="MobiDB-lite"/>
    </source>
</evidence>
<dbReference type="GO" id="GO:0006113">
    <property type="term" value="P:fermentation"/>
    <property type="evidence" value="ECO:0007669"/>
    <property type="project" value="InterPro"/>
</dbReference>
<feature type="transmembrane region" description="Helical" evidence="2">
    <location>
        <begin position="20"/>
        <end position="41"/>
    </location>
</feature>
<feature type="transmembrane region" description="Helical" evidence="2">
    <location>
        <begin position="62"/>
        <end position="80"/>
    </location>
</feature>
<dbReference type="EMBL" id="KV407457">
    <property type="protein sequence ID" value="KZF23452.1"/>
    <property type="molecule type" value="Genomic_DNA"/>
</dbReference>
<evidence type="ECO:0000313" key="5">
    <source>
        <dbReference type="EMBL" id="KZF23452.1"/>
    </source>
</evidence>
<feature type="domain" description="Csf1 N-terminal" evidence="3">
    <location>
        <begin position="922"/>
        <end position="1228"/>
    </location>
</feature>
<feature type="region of interest" description="Disordered" evidence="1">
    <location>
        <begin position="584"/>
        <end position="620"/>
    </location>
</feature>
<dbReference type="GeneID" id="28901106"/>
<feature type="region of interest" description="Disordered" evidence="1">
    <location>
        <begin position="1296"/>
        <end position="1333"/>
    </location>
</feature>
<reference evidence="5 6" key="1">
    <citation type="journal article" date="2016" name="Fungal Biol.">
        <title>The genome of Xylona heveae provides a window into fungal endophytism.</title>
        <authorList>
            <person name="Gazis R."/>
            <person name="Kuo A."/>
            <person name="Riley R."/>
            <person name="LaButti K."/>
            <person name="Lipzen A."/>
            <person name="Lin J."/>
            <person name="Amirebrahimi M."/>
            <person name="Hesse C.N."/>
            <person name="Spatafora J.W."/>
            <person name="Henrissat B."/>
            <person name="Hainaut M."/>
            <person name="Grigoriev I.V."/>
            <person name="Hibbett D.S."/>
        </authorList>
    </citation>
    <scope>NUCLEOTIDE SEQUENCE [LARGE SCALE GENOMIC DNA]</scope>
    <source>
        <strain evidence="5 6">TC161</strain>
    </source>
</reference>
<feature type="region of interest" description="Disordered" evidence="1">
    <location>
        <begin position="3169"/>
        <end position="3193"/>
    </location>
</feature>
<dbReference type="Pfam" id="PF21678">
    <property type="entry name" value="Csf1_N"/>
    <property type="match status" value="3"/>
</dbReference>
<accession>A0A165HFX6</accession>
<protein>
    <submittedName>
        <fullName evidence="5">Fermentation associated protein</fullName>
    </submittedName>
</protein>